<organism evidence="1 2">
    <name type="scientific">Candidatus Liptonbacteria bacterium RIFCSPHIGHO2_01_FULL_57_28</name>
    <dbReference type="NCBI Taxonomy" id="1798647"/>
    <lineage>
        <taxon>Bacteria</taxon>
        <taxon>Candidatus Liptoniibacteriota</taxon>
    </lineage>
</organism>
<dbReference type="Proteomes" id="UP000179059">
    <property type="component" value="Unassembled WGS sequence"/>
</dbReference>
<name>A0A1G2CB22_9BACT</name>
<dbReference type="EMBL" id="MHKX01000021">
    <property type="protein sequence ID" value="OGY97860.1"/>
    <property type="molecule type" value="Genomic_DNA"/>
</dbReference>
<evidence type="ECO:0000313" key="2">
    <source>
        <dbReference type="Proteomes" id="UP000179059"/>
    </source>
</evidence>
<evidence type="ECO:0000313" key="1">
    <source>
        <dbReference type="EMBL" id="OGY97860.1"/>
    </source>
</evidence>
<dbReference type="STRING" id="1798647.A2855_02190"/>
<protein>
    <submittedName>
        <fullName evidence="1">Uncharacterized protein</fullName>
    </submittedName>
</protein>
<comment type="caution">
    <text evidence="1">The sequence shown here is derived from an EMBL/GenBank/DDBJ whole genome shotgun (WGS) entry which is preliminary data.</text>
</comment>
<sequence length="227" mass="24404">MGRSAIGPWEVAMRKFAIGFTLGLVLTLCLSAVAAAQQGQDQRGANLFRGSLLLGTGSLAEYGFNDPYTELGLSAEFEGRHFWTSVSGLYSPTDKTGAETSGANYRLSAFGVLSNGLMFGGGVGESSLQSSEQGWKKSDQRPFAAVGWRSPSRRVRAWGAYVLPDDSDPYGLESYKLFCRFDFTPNFSAGGEYVSSRGQASTGPLEATGFIATFSVFFDREVGKNND</sequence>
<gene>
    <name evidence="1" type="ORF">A2855_02190</name>
</gene>
<reference evidence="1 2" key="1">
    <citation type="journal article" date="2016" name="Nat. Commun.">
        <title>Thousands of microbial genomes shed light on interconnected biogeochemical processes in an aquifer system.</title>
        <authorList>
            <person name="Anantharaman K."/>
            <person name="Brown C.T."/>
            <person name="Hug L.A."/>
            <person name="Sharon I."/>
            <person name="Castelle C.J."/>
            <person name="Probst A.J."/>
            <person name="Thomas B.C."/>
            <person name="Singh A."/>
            <person name="Wilkins M.J."/>
            <person name="Karaoz U."/>
            <person name="Brodie E.L."/>
            <person name="Williams K.H."/>
            <person name="Hubbard S.S."/>
            <person name="Banfield J.F."/>
        </authorList>
    </citation>
    <scope>NUCLEOTIDE SEQUENCE [LARGE SCALE GENOMIC DNA]</scope>
</reference>
<accession>A0A1G2CB22</accession>
<dbReference type="AlphaFoldDB" id="A0A1G2CB22"/>
<proteinExistence type="predicted"/>